<feature type="region of interest" description="Disordered" evidence="1">
    <location>
        <begin position="339"/>
        <end position="358"/>
    </location>
</feature>
<dbReference type="Proteomes" id="UP001143486">
    <property type="component" value="Unassembled WGS sequence"/>
</dbReference>
<evidence type="ECO:0000256" key="1">
    <source>
        <dbReference type="SAM" id="MobiDB-lite"/>
    </source>
</evidence>
<dbReference type="RefSeq" id="WP_271187172.1">
    <property type="nucleotide sequence ID" value="NZ_BSFE01000006.1"/>
</dbReference>
<name>A0A9W6MP59_9PROT</name>
<evidence type="ECO:0000259" key="2">
    <source>
        <dbReference type="Pfam" id="PF14238"/>
    </source>
</evidence>
<reference evidence="3" key="1">
    <citation type="journal article" date="2014" name="Int. J. Syst. Evol. Microbiol.">
        <title>Complete genome sequence of Corynebacterium casei LMG S-19264T (=DSM 44701T), isolated from a smear-ripened cheese.</title>
        <authorList>
            <consortium name="US DOE Joint Genome Institute (JGI-PGF)"/>
            <person name="Walter F."/>
            <person name="Albersmeier A."/>
            <person name="Kalinowski J."/>
            <person name="Ruckert C."/>
        </authorList>
    </citation>
    <scope>NUCLEOTIDE SEQUENCE</scope>
    <source>
        <strain evidence="3">VKM B-1513</strain>
    </source>
</reference>
<dbReference type="Pfam" id="PF14238">
    <property type="entry name" value="DUF4340"/>
    <property type="match status" value="1"/>
</dbReference>
<dbReference type="AlphaFoldDB" id="A0A9W6MP59"/>
<dbReference type="InterPro" id="IPR006311">
    <property type="entry name" value="TAT_signal"/>
</dbReference>
<dbReference type="InterPro" id="IPR025641">
    <property type="entry name" value="DUF4340"/>
</dbReference>
<organism evidence="3 4">
    <name type="scientific">Maricaulis virginensis</name>
    <dbReference type="NCBI Taxonomy" id="144022"/>
    <lineage>
        <taxon>Bacteria</taxon>
        <taxon>Pseudomonadati</taxon>
        <taxon>Pseudomonadota</taxon>
        <taxon>Alphaproteobacteria</taxon>
        <taxon>Maricaulales</taxon>
        <taxon>Maricaulaceae</taxon>
        <taxon>Maricaulis</taxon>
    </lineage>
</organism>
<keyword evidence="4" id="KW-1185">Reference proteome</keyword>
<accession>A0A9W6MP59</accession>
<sequence length="358" mass="38281">MSHRMDRTRRNRLALAGVLALALLGLAAGLTWNQARQAWQPEVSGPVLPDWPQAVAEAAEIEIDSAADHFTLTRSESGWIMPSRDGHPVLASRLAELDAFLAGLDYAGARTADPAKHARLGLGGRGEEGEATRLTVRDASGAVRVDILIGRETETGIYVRFPGRNRTYAARPGETAASLPPIAEAGHWLDLDFLELGANAIAVSTIVPEAGPAYRLERPSPSVRSFALRQPGGWTLITAAAGNGPASALARVRFRDVRAASRLEGEVVARHIAETFDGVRVSLDVLALGETRWAVLRAQALTDDAGDAAGAINAAADGWAFLLSELTLDRLIRPLDQIADPRRETETDAAEPDNPPRQ</sequence>
<comment type="caution">
    <text evidence="3">The sequence shown here is derived from an EMBL/GenBank/DDBJ whole genome shotgun (WGS) entry which is preliminary data.</text>
</comment>
<evidence type="ECO:0000313" key="3">
    <source>
        <dbReference type="EMBL" id="GLK52813.1"/>
    </source>
</evidence>
<feature type="domain" description="DUF4340" evidence="2">
    <location>
        <begin position="79"/>
        <end position="257"/>
    </location>
</feature>
<reference evidence="3" key="2">
    <citation type="submission" date="2023-01" db="EMBL/GenBank/DDBJ databases">
        <authorList>
            <person name="Sun Q."/>
            <person name="Evtushenko L."/>
        </authorList>
    </citation>
    <scope>NUCLEOTIDE SEQUENCE</scope>
    <source>
        <strain evidence="3">VKM B-1513</strain>
    </source>
</reference>
<gene>
    <name evidence="3" type="ORF">GCM10017621_23210</name>
</gene>
<dbReference type="EMBL" id="BSFE01000006">
    <property type="protein sequence ID" value="GLK52813.1"/>
    <property type="molecule type" value="Genomic_DNA"/>
</dbReference>
<evidence type="ECO:0000313" key="4">
    <source>
        <dbReference type="Proteomes" id="UP001143486"/>
    </source>
</evidence>
<proteinExistence type="predicted"/>
<dbReference type="PROSITE" id="PS51318">
    <property type="entry name" value="TAT"/>
    <property type="match status" value="1"/>
</dbReference>
<protein>
    <recommendedName>
        <fullName evidence="2">DUF4340 domain-containing protein</fullName>
    </recommendedName>
</protein>